<organism evidence="2 3">
    <name type="scientific">Podospora didyma</name>
    <dbReference type="NCBI Taxonomy" id="330526"/>
    <lineage>
        <taxon>Eukaryota</taxon>
        <taxon>Fungi</taxon>
        <taxon>Dikarya</taxon>
        <taxon>Ascomycota</taxon>
        <taxon>Pezizomycotina</taxon>
        <taxon>Sordariomycetes</taxon>
        <taxon>Sordariomycetidae</taxon>
        <taxon>Sordariales</taxon>
        <taxon>Podosporaceae</taxon>
        <taxon>Podospora</taxon>
    </lineage>
</organism>
<dbReference type="EMBL" id="JAULSW010000002">
    <property type="protein sequence ID" value="KAK3389296.1"/>
    <property type="molecule type" value="Genomic_DNA"/>
</dbReference>
<gene>
    <name evidence="2" type="ORF">B0H63DRAFT_518535</name>
</gene>
<feature type="compositionally biased region" description="Basic and acidic residues" evidence="1">
    <location>
        <begin position="245"/>
        <end position="259"/>
    </location>
</feature>
<comment type="caution">
    <text evidence="2">The sequence shown here is derived from an EMBL/GenBank/DDBJ whole genome shotgun (WGS) entry which is preliminary data.</text>
</comment>
<reference evidence="2" key="1">
    <citation type="journal article" date="2023" name="Mol. Phylogenet. Evol.">
        <title>Genome-scale phylogeny and comparative genomics of the fungal order Sordariales.</title>
        <authorList>
            <person name="Hensen N."/>
            <person name="Bonometti L."/>
            <person name="Westerberg I."/>
            <person name="Brannstrom I.O."/>
            <person name="Guillou S."/>
            <person name="Cros-Aarteil S."/>
            <person name="Calhoun S."/>
            <person name="Haridas S."/>
            <person name="Kuo A."/>
            <person name="Mondo S."/>
            <person name="Pangilinan J."/>
            <person name="Riley R."/>
            <person name="LaButti K."/>
            <person name="Andreopoulos B."/>
            <person name="Lipzen A."/>
            <person name="Chen C."/>
            <person name="Yan M."/>
            <person name="Daum C."/>
            <person name="Ng V."/>
            <person name="Clum A."/>
            <person name="Steindorff A."/>
            <person name="Ohm R.A."/>
            <person name="Martin F."/>
            <person name="Silar P."/>
            <person name="Natvig D.O."/>
            <person name="Lalanne C."/>
            <person name="Gautier V."/>
            <person name="Ament-Velasquez S.L."/>
            <person name="Kruys A."/>
            <person name="Hutchinson M.I."/>
            <person name="Powell A.J."/>
            <person name="Barry K."/>
            <person name="Miller A.N."/>
            <person name="Grigoriev I.V."/>
            <person name="Debuchy R."/>
            <person name="Gladieux P."/>
            <person name="Hiltunen Thoren M."/>
            <person name="Johannesson H."/>
        </authorList>
    </citation>
    <scope>NUCLEOTIDE SEQUENCE</scope>
    <source>
        <strain evidence="2">CBS 232.78</strain>
    </source>
</reference>
<feature type="compositionally biased region" description="Polar residues" evidence="1">
    <location>
        <begin position="26"/>
        <end position="48"/>
    </location>
</feature>
<sequence>MEATPLPPPDPALAANSSLIDSLQFTSSHATSTDRISSLPSLETTTIPTLPVISSVYRAGPVLSPASSSSTTSGNTSVPSPSTGPTSSSDLNPRSTSLNTDTRSTSSQGPSIQLLPSTSHSPNTPSATITTTPAGTLPSNGPGTLATADPIPDGGSNYWVTGVVSARRRKRRRGTVLLDSSPESIVNYVRAQLHSESLPGGRTPTYYEAEASAAAAPRRREMEAIEVRVELASPPTYHPYSEMDADYRGGSETDGRRHD</sequence>
<dbReference type="Proteomes" id="UP001285441">
    <property type="component" value="Unassembled WGS sequence"/>
</dbReference>
<feature type="region of interest" description="Disordered" evidence="1">
    <location>
        <begin position="233"/>
        <end position="259"/>
    </location>
</feature>
<proteinExistence type="predicted"/>
<accession>A0AAE0NX69</accession>
<evidence type="ECO:0000256" key="1">
    <source>
        <dbReference type="SAM" id="MobiDB-lite"/>
    </source>
</evidence>
<reference evidence="2" key="2">
    <citation type="submission" date="2023-06" db="EMBL/GenBank/DDBJ databases">
        <authorList>
            <consortium name="Lawrence Berkeley National Laboratory"/>
            <person name="Haridas S."/>
            <person name="Hensen N."/>
            <person name="Bonometti L."/>
            <person name="Westerberg I."/>
            <person name="Brannstrom I.O."/>
            <person name="Guillou S."/>
            <person name="Cros-Aarteil S."/>
            <person name="Calhoun S."/>
            <person name="Kuo A."/>
            <person name="Mondo S."/>
            <person name="Pangilinan J."/>
            <person name="Riley R."/>
            <person name="LaButti K."/>
            <person name="Andreopoulos B."/>
            <person name="Lipzen A."/>
            <person name="Chen C."/>
            <person name="Yanf M."/>
            <person name="Daum C."/>
            <person name="Ng V."/>
            <person name="Clum A."/>
            <person name="Steindorff A."/>
            <person name="Ohm R."/>
            <person name="Martin F."/>
            <person name="Silar P."/>
            <person name="Natvig D."/>
            <person name="Lalanne C."/>
            <person name="Gautier V."/>
            <person name="Ament-velasquez S.L."/>
            <person name="Kruys A."/>
            <person name="Hutchinson M.I."/>
            <person name="Powell A.J."/>
            <person name="Barry K."/>
            <person name="Miller A.N."/>
            <person name="Grigoriev I.V."/>
            <person name="Debuchy R."/>
            <person name="Gladieux P."/>
            <person name="Thoren M.H."/>
            <person name="Johannesson H."/>
        </authorList>
    </citation>
    <scope>NUCLEOTIDE SEQUENCE</scope>
    <source>
        <strain evidence="2">CBS 232.78</strain>
    </source>
</reference>
<keyword evidence="3" id="KW-1185">Reference proteome</keyword>
<dbReference type="AlphaFoldDB" id="A0AAE0NX69"/>
<evidence type="ECO:0000313" key="2">
    <source>
        <dbReference type="EMBL" id="KAK3389296.1"/>
    </source>
</evidence>
<evidence type="ECO:0000313" key="3">
    <source>
        <dbReference type="Proteomes" id="UP001285441"/>
    </source>
</evidence>
<name>A0AAE0NX69_9PEZI</name>
<feature type="region of interest" description="Disordered" evidence="1">
    <location>
        <begin position="26"/>
        <end position="156"/>
    </location>
</feature>
<feature type="compositionally biased region" description="Low complexity" evidence="1">
    <location>
        <begin position="60"/>
        <end position="89"/>
    </location>
</feature>
<feature type="compositionally biased region" description="Polar residues" evidence="1">
    <location>
        <begin position="90"/>
        <end position="142"/>
    </location>
</feature>
<protein>
    <submittedName>
        <fullName evidence="2">Uncharacterized protein</fullName>
    </submittedName>
</protein>